<dbReference type="SUPFAM" id="SSF55811">
    <property type="entry name" value="Nudix"/>
    <property type="match status" value="1"/>
</dbReference>
<proteinExistence type="predicted"/>
<dbReference type="AlphaFoldDB" id="A0A839RKG3"/>
<dbReference type="GO" id="GO:0006754">
    <property type="term" value="P:ATP biosynthetic process"/>
    <property type="evidence" value="ECO:0007669"/>
    <property type="project" value="TreeGrafter"/>
</dbReference>
<comment type="caution">
    <text evidence="3">The sequence shown here is derived from an EMBL/GenBank/DDBJ whole genome shotgun (WGS) entry which is preliminary data.</text>
</comment>
<dbReference type="GO" id="GO:0006167">
    <property type="term" value="P:AMP biosynthetic process"/>
    <property type="evidence" value="ECO:0007669"/>
    <property type="project" value="TreeGrafter"/>
</dbReference>
<name>A0A839RKG3_9ACTN</name>
<dbReference type="GO" id="GO:0004081">
    <property type="term" value="F:bis(5'-nucleosyl)-tetraphosphatase (asymmetrical) activity"/>
    <property type="evidence" value="ECO:0007669"/>
    <property type="project" value="TreeGrafter"/>
</dbReference>
<feature type="domain" description="Nudix hydrolase" evidence="2">
    <location>
        <begin position="1"/>
        <end position="149"/>
    </location>
</feature>
<dbReference type="PROSITE" id="PS51462">
    <property type="entry name" value="NUDIX"/>
    <property type="match status" value="1"/>
</dbReference>
<sequence>MAESAGILLYRMSNSLEVFLAHMGGPFWARRTEGAWTIPKGEFMTGEDALATARREFAEEIGTAAPDVAYVKLGSFRYTSGKVVHVFAGEAPEFTVDAVSSNTFELEWPPRSGKRQTFPEIDDARWVPVAEARPLLVAGQRPMLDALAATLRNH</sequence>
<dbReference type="Proteomes" id="UP000567922">
    <property type="component" value="Unassembled WGS sequence"/>
</dbReference>
<dbReference type="RefSeq" id="WP_074390912.1">
    <property type="nucleotide sequence ID" value="NZ_BDDI01000015.1"/>
</dbReference>
<dbReference type="PROSITE" id="PS00893">
    <property type="entry name" value="NUDIX_BOX"/>
    <property type="match status" value="1"/>
</dbReference>
<dbReference type="Pfam" id="PF00293">
    <property type="entry name" value="NUDIX"/>
    <property type="match status" value="1"/>
</dbReference>
<accession>A0A839RKG3</accession>
<dbReference type="PANTHER" id="PTHR21340">
    <property type="entry name" value="DIADENOSINE 5,5-P1,P4-TETRAPHOSPHATE PYROPHOSPHOHYDROLASE MUTT"/>
    <property type="match status" value="1"/>
</dbReference>
<keyword evidence="4" id="KW-1185">Reference proteome</keyword>
<dbReference type="PANTHER" id="PTHR21340:SF7">
    <property type="entry name" value="NUDIX HYDROLASE DOMAIN-CONTAINING PROTEIN"/>
    <property type="match status" value="1"/>
</dbReference>
<evidence type="ECO:0000313" key="3">
    <source>
        <dbReference type="EMBL" id="MBB3036563.1"/>
    </source>
</evidence>
<protein>
    <submittedName>
        <fullName evidence="3">Putative NUDIX family NTP pyrophosphohydrolase</fullName>
    </submittedName>
</protein>
<dbReference type="InterPro" id="IPR000086">
    <property type="entry name" value="NUDIX_hydrolase_dom"/>
</dbReference>
<dbReference type="CDD" id="cd04662">
    <property type="entry name" value="NUDIX_Hydrolase"/>
    <property type="match status" value="1"/>
</dbReference>
<dbReference type="EMBL" id="JACHWS010000001">
    <property type="protein sequence ID" value="MBB3036563.1"/>
    <property type="molecule type" value="Genomic_DNA"/>
</dbReference>
<dbReference type="InterPro" id="IPR051325">
    <property type="entry name" value="Nudix_hydrolase_domain"/>
</dbReference>
<dbReference type="Gene3D" id="3.90.79.10">
    <property type="entry name" value="Nucleoside Triphosphate Pyrophosphohydrolase"/>
    <property type="match status" value="1"/>
</dbReference>
<reference evidence="3 4" key="1">
    <citation type="submission" date="2020-08" db="EMBL/GenBank/DDBJ databases">
        <title>Sequencing the genomes of 1000 actinobacteria strains.</title>
        <authorList>
            <person name="Klenk H.-P."/>
        </authorList>
    </citation>
    <scope>NUCLEOTIDE SEQUENCE [LARGE SCALE GENOMIC DNA]</scope>
    <source>
        <strain evidence="3 4">DSM 45258</strain>
    </source>
</reference>
<evidence type="ECO:0000313" key="4">
    <source>
        <dbReference type="Proteomes" id="UP000567922"/>
    </source>
</evidence>
<keyword evidence="1 3" id="KW-0378">Hydrolase</keyword>
<evidence type="ECO:0000256" key="1">
    <source>
        <dbReference type="ARBA" id="ARBA00022801"/>
    </source>
</evidence>
<dbReference type="InterPro" id="IPR020084">
    <property type="entry name" value="NUDIX_hydrolase_CS"/>
</dbReference>
<gene>
    <name evidence="3" type="ORF">FHU29_000997</name>
</gene>
<organism evidence="3 4">
    <name type="scientific">Hoyosella altamirensis</name>
    <dbReference type="NCBI Taxonomy" id="616997"/>
    <lineage>
        <taxon>Bacteria</taxon>
        <taxon>Bacillati</taxon>
        <taxon>Actinomycetota</taxon>
        <taxon>Actinomycetes</taxon>
        <taxon>Mycobacteriales</taxon>
        <taxon>Hoyosellaceae</taxon>
        <taxon>Hoyosella</taxon>
    </lineage>
</organism>
<evidence type="ECO:0000259" key="2">
    <source>
        <dbReference type="PROSITE" id="PS51462"/>
    </source>
</evidence>
<dbReference type="OrthoDB" id="954553at2"/>
<dbReference type="InterPro" id="IPR015797">
    <property type="entry name" value="NUDIX_hydrolase-like_dom_sf"/>
</dbReference>